<dbReference type="Pfam" id="PF20212">
    <property type="entry name" value="DUF6572"/>
    <property type="match status" value="1"/>
</dbReference>
<comment type="caution">
    <text evidence="1">The sequence shown here is derived from an EMBL/GenBank/DDBJ whole genome shotgun (WGS) entry which is preliminary data.</text>
</comment>
<dbReference type="EMBL" id="RBIL01000002">
    <property type="protein sequence ID" value="RKQ88211.1"/>
    <property type="molecule type" value="Genomic_DNA"/>
</dbReference>
<name>A0A660L2I7_9ACTN</name>
<dbReference type="OrthoDB" id="5149225at2"/>
<accession>A0A660L2I7</accession>
<sequence>MLDTDYIDFLSVSPNGHAVLHIVQQDRWTGTDDQLLTLQAKVNTYLAFVLDGQMAADHPDLADLPWRIALDSRAGAPDTRTAQLLSLLADGVRAHGGDLYEVPK</sequence>
<reference evidence="1 2" key="1">
    <citation type="submission" date="2018-10" db="EMBL/GenBank/DDBJ databases">
        <title>Genomic Encyclopedia of Archaeal and Bacterial Type Strains, Phase II (KMG-II): from individual species to whole genera.</title>
        <authorList>
            <person name="Goeker M."/>
        </authorList>
    </citation>
    <scope>NUCLEOTIDE SEQUENCE [LARGE SCALE GENOMIC DNA]</scope>
    <source>
        <strain evidence="1 2">DSM 14954</strain>
    </source>
</reference>
<proteinExistence type="predicted"/>
<keyword evidence="2" id="KW-1185">Reference proteome</keyword>
<protein>
    <submittedName>
        <fullName evidence="1">Uncharacterized protein</fullName>
    </submittedName>
</protein>
<dbReference type="InterPro" id="IPR046702">
    <property type="entry name" value="DUF6572"/>
</dbReference>
<dbReference type="AlphaFoldDB" id="A0A660L2I7"/>
<evidence type="ECO:0000313" key="1">
    <source>
        <dbReference type="EMBL" id="RKQ88211.1"/>
    </source>
</evidence>
<dbReference type="RefSeq" id="WP_121257524.1">
    <property type="nucleotide sequence ID" value="NZ_RBIL01000002.1"/>
</dbReference>
<organism evidence="1 2">
    <name type="scientific">Solirubrobacter pauli</name>
    <dbReference type="NCBI Taxonomy" id="166793"/>
    <lineage>
        <taxon>Bacteria</taxon>
        <taxon>Bacillati</taxon>
        <taxon>Actinomycetota</taxon>
        <taxon>Thermoleophilia</taxon>
        <taxon>Solirubrobacterales</taxon>
        <taxon>Solirubrobacteraceae</taxon>
        <taxon>Solirubrobacter</taxon>
    </lineage>
</organism>
<dbReference type="Proteomes" id="UP000278962">
    <property type="component" value="Unassembled WGS sequence"/>
</dbReference>
<evidence type="ECO:0000313" key="2">
    <source>
        <dbReference type="Proteomes" id="UP000278962"/>
    </source>
</evidence>
<gene>
    <name evidence="1" type="ORF">C8N24_6252</name>
</gene>